<evidence type="ECO:0000256" key="4">
    <source>
        <dbReference type="PROSITE-ProRule" id="PRU00335"/>
    </source>
</evidence>
<dbReference type="OrthoDB" id="9795242at2"/>
<dbReference type="HOGENOM" id="CLU_069356_28_0_5"/>
<evidence type="ECO:0000256" key="3">
    <source>
        <dbReference type="ARBA" id="ARBA00023163"/>
    </source>
</evidence>
<keyword evidence="7" id="KW-1185">Reference proteome</keyword>
<dbReference type="Pfam" id="PF00440">
    <property type="entry name" value="TetR_N"/>
    <property type="match status" value="1"/>
</dbReference>
<accession>F0IXM8</accession>
<protein>
    <submittedName>
        <fullName evidence="6">TetR family transcriptional regulator</fullName>
    </submittedName>
</protein>
<dbReference type="PANTHER" id="PTHR47506:SF1">
    <property type="entry name" value="HTH-TYPE TRANSCRIPTIONAL REGULATOR YJDC"/>
    <property type="match status" value="1"/>
</dbReference>
<evidence type="ECO:0000313" key="6">
    <source>
        <dbReference type="EMBL" id="BAJ82793.1"/>
    </source>
</evidence>
<dbReference type="AlphaFoldDB" id="F0IXM8"/>
<organism evidence="6 7">
    <name type="scientific">Acidiphilium multivorum (strain DSM 11245 / JCM 8867 / NBRC 100883 / AIU 301)</name>
    <dbReference type="NCBI Taxonomy" id="926570"/>
    <lineage>
        <taxon>Bacteria</taxon>
        <taxon>Pseudomonadati</taxon>
        <taxon>Pseudomonadota</taxon>
        <taxon>Alphaproteobacteria</taxon>
        <taxon>Acetobacterales</taxon>
        <taxon>Acidocellaceae</taxon>
        <taxon>Acidiphilium</taxon>
    </lineage>
</organism>
<dbReference type="InterPro" id="IPR011075">
    <property type="entry name" value="TetR_C"/>
</dbReference>
<reference evidence="6 7" key="1">
    <citation type="submission" date="2010-12" db="EMBL/GenBank/DDBJ databases">
        <title>Whole genome sequence of Acidiphilium multivorum AIU301.</title>
        <authorList>
            <person name="Narita-Yamada S."/>
            <person name="Nakamura S."/>
            <person name="Ito N."/>
            <person name="Takarada H."/>
            <person name="Katano Y."/>
            <person name="Nakazawa H."/>
            <person name="Hosoyama A."/>
            <person name="Yamada R."/>
            <person name="Fujita N."/>
        </authorList>
    </citation>
    <scope>NUCLEOTIDE SEQUENCE [LARGE SCALE GENOMIC DNA]</scope>
    <source>
        <strain evidence="7">DSM 11245 / JCM 8867 / AIU301</strain>
    </source>
</reference>
<dbReference type="Gene3D" id="1.10.357.10">
    <property type="entry name" value="Tetracycline Repressor, domain 2"/>
    <property type="match status" value="1"/>
</dbReference>
<dbReference type="PANTHER" id="PTHR47506">
    <property type="entry name" value="TRANSCRIPTIONAL REGULATORY PROTEIN"/>
    <property type="match status" value="1"/>
</dbReference>
<dbReference type="Gene3D" id="1.10.10.60">
    <property type="entry name" value="Homeodomain-like"/>
    <property type="match status" value="1"/>
</dbReference>
<dbReference type="InterPro" id="IPR036271">
    <property type="entry name" value="Tet_transcr_reg_TetR-rel_C_sf"/>
</dbReference>
<evidence type="ECO:0000256" key="1">
    <source>
        <dbReference type="ARBA" id="ARBA00023015"/>
    </source>
</evidence>
<dbReference type="SUPFAM" id="SSF46689">
    <property type="entry name" value="Homeodomain-like"/>
    <property type="match status" value="1"/>
</dbReference>
<feature type="domain" description="HTH tetR-type" evidence="5">
    <location>
        <begin position="18"/>
        <end position="78"/>
    </location>
</feature>
<name>F0IXM8_ACIMA</name>
<dbReference type="KEGG" id="amv:ACMV_34460"/>
<sequence length="212" mass="22877">MVDDDSNQYSCPMPRPRSLTNEDLLDRAIPIFLGKGYAGASLRDLTEATGLSAAALYHRYGDKNGLFRAAIDRYADDMMVPLLERFAAEDDPIAAIAGLLANLSHVSAQDPHRMGCLLVNSAMDGGPISAEARAQVHARLSQLEAFFRDRLEHARDQGRLPAGIEPPAQAELLLATVLALRTLARLDPDPGRLDRLVADAMSRLHPGGSGTP</sequence>
<dbReference type="SUPFAM" id="SSF48498">
    <property type="entry name" value="Tetracyclin repressor-like, C-terminal domain"/>
    <property type="match status" value="1"/>
</dbReference>
<evidence type="ECO:0000313" key="7">
    <source>
        <dbReference type="Proteomes" id="UP000007100"/>
    </source>
</evidence>
<keyword evidence="1" id="KW-0805">Transcription regulation</keyword>
<proteinExistence type="predicted"/>
<dbReference type="Pfam" id="PF16925">
    <property type="entry name" value="TetR_C_13"/>
    <property type="match status" value="1"/>
</dbReference>
<dbReference type="Proteomes" id="UP000007100">
    <property type="component" value="Chromosome"/>
</dbReference>
<dbReference type="PRINTS" id="PR00455">
    <property type="entry name" value="HTHTETR"/>
</dbReference>
<evidence type="ECO:0000256" key="2">
    <source>
        <dbReference type="ARBA" id="ARBA00023125"/>
    </source>
</evidence>
<gene>
    <name evidence="6" type="ordered locus">ACMV_34460</name>
</gene>
<dbReference type="EMBL" id="AP012035">
    <property type="protein sequence ID" value="BAJ82793.1"/>
    <property type="molecule type" value="Genomic_DNA"/>
</dbReference>
<evidence type="ECO:0000259" key="5">
    <source>
        <dbReference type="PROSITE" id="PS50977"/>
    </source>
</evidence>
<dbReference type="InterPro" id="IPR009057">
    <property type="entry name" value="Homeodomain-like_sf"/>
</dbReference>
<keyword evidence="3" id="KW-0804">Transcription</keyword>
<dbReference type="InterPro" id="IPR001647">
    <property type="entry name" value="HTH_TetR"/>
</dbReference>
<dbReference type="GO" id="GO:0003677">
    <property type="term" value="F:DNA binding"/>
    <property type="evidence" value="ECO:0007669"/>
    <property type="project" value="UniProtKB-UniRule"/>
</dbReference>
<keyword evidence="2 4" id="KW-0238">DNA-binding</keyword>
<dbReference type="PROSITE" id="PS50977">
    <property type="entry name" value="HTH_TETR_2"/>
    <property type="match status" value="1"/>
</dbReference>
<feature type="DNA-binding region" description="H-T-H motif" evidence="4">
    <location>
        <begin position="41"/>
        <end position="60"/>
    </location>
</feature>